<evidence type="ECO:0000256" key="2">
    <source>
        <dbReference type="ARBA" id="ARBA00004275"/>
    </source>
</evidence>
<feature type="domain" description="Acyl-CoA oxidase C-terminal" evidence="14">
    <location>
        <begin position="507"/>
        <end position="667"/>
    </location>
</feature>
<accession>A0A3P6U853</accession>
<gene>
    <name evidence="16" type="ORF">NLS_LOCUS2690</name>
</gene>
<dbReference type="GO" id="GO:0055088">
    <property type="term" value="P:lipid homeostasis"/>
    <property type="evidence" value="ECO:0007669"/>
    <property type="project" value="TreeGrafter"/>
</dbReference>
<dbReference type="SUPFAM" id="SSF56645">
    <property type="entry name" value="Acyl-CoA dehydrogenase NM domain-like"/>
    <property type="match status" value="1"/>
</dbReference>
<dbReference type="InterPro" id="IPR009100">
    <property type="entry name" value="AcylCoA_DH/oxidase_NM_dom_sf"/>
</dbReference>
<reference evidence="16 17" key="1">
    <citation type="submission" date="2018-08" db="EMBL/GenBank/DDBJ databases">
        <authorList>
            <person name="Laetsch R D."/>
            <person name="Stevens L."/>
            <person name="Kumar S."/>
            <person name="Blaxter L. M."/>
        </authorList>
    </citation>
    <scope>NUCLEOTIDE SEQUENCE [LARGE SCALE GENOMIC DNA]</scope>
</reference>
<comment type="similarity">
    <text evidence="4 11">Belongs to the acyl-CoA oxidase family.</text>
</comment>
<dbReference type="PANTHER" id="PTHR10909:SF390">
    <property type="entry name" value="PEROXISOMAL ACYL-COENZYME A OXIDASE 3"/>
    <property type="match status" value="1"/>
</dbReference>
<sequence length="682" mass="77767">MAQSRVFVSCSFPNTFPMIFMMPYQSCSTFEINENLLKYRRMARFYWRDLQEWIYGSESIKFKDKVFEKLRTSNVFARDWRTLTMGESRRICDRRWTKLLEYDFFTFDGLKTDPERFVDFAEVLENYDQSLAAKFYISAIFYFTVLSMGTSRHHQILEKCVNNEIVGCFCLTELSHGSDANSIRTECRYDKGQFVMHTPDNEAIKCWAGNLGTNATHAIVFAQLHIKHTCYGLHAFCIQIRHCKKMTPLEGITIGDMGEKAGAWNGIDNGWIKFDKHRFHLDALLNRIATVLPDGTYQSILTDMKERQLASLATLSIGRAAVIGKGAVAVQLAAVIAARYSAVRKQFSIASHSEEQSIIEYPMQQHRFFPHIAASVALTIFYRKFIAVCYKHFMCCKEDGRHPQEILSCAAKVLSTDRGVNALDDARLACGAHGFLKSSRLNDLRDAFDPSRTFEGDNNILMQHVTNALLSLSEESSQNWCDSPLRSLVFLASKPEKFSAWKDDPLQDIANAYVWLLHFLISKIREDVKEKVSCGFGKRQAQFESQSEQYKMITYAYCELTILNCFRDSLQTAPEFIQEVLRRLASVYACNSIDKHIAILYIGGYCSGGQWGSTMKKRLRESEAAILPDALSVCDALAPPDFLLHSMLGSSDGQIYQRLIQYFMQFPCEISPPINDNSNLSN</sequence>
<dbReference type="SUPFAM" id="SSF47203">
    <property type="entry name" value="Acyl-CoA dehydrogenase C-terminal domain-like"/>
    <property type="match status" value="2"/>
</dbReference>
<dbReference type="Gene3D" id="1.20.140.10">
    <property type="entry name" value="Butyryl-CoA Dehydrogenase, subunit A, domain 3"/>
    <property type="match status" value="2"/>
</dbReference>
<organism evidence="16 17">
    <name type="scientific">Litomosoides sigmodontis</name>
    <name type="common">Filarial nematode worm</name>
    <dbReference type="NCBI Taxonomy" id="42156"/>
    <lineage>
        <taxon>Eukaryota</taxon>
        <taxon>Metazoa</taxon>
        <taxon>Ecdysozoa</taxon>
        <taxon>Nematoda</taxon>
        <taxon>Chromadorea</taxon>
        <taxon>Rhabditida</taxon>
        <taxon>Spirurina</taxon>
        <taxon>Spiruromorpha</taxon>
        <taxon>Filarioidea</taxon>
        <taxon>Onchocercidae</taxon>
        <taxon>Litomosoides</taxon>
    </lineage>
</organism>
<feature type="binding site" evidence="13">
    <location>
        <position position="172"/>
    </location>
    <ligand>
        <name>FAD</name>
        <dbReference type="ChEBI" id="CHEBI:57692"/>
    </ligand>
</feature>
<evidence type="ECO:0000256" key="13">
    <source>
        <dbReference type="PIRSR" id="PIRSR000168-2"/>
    </source>
</evidence>
<dbReference type="EMBL" id="UYRX01000129">
    <property type="protein sequence ID" value="VDK74958.1"/>
    <property type="molecule type" value="Genomic_DNA"/>
</dbReference>
<dbReference type="FunFam" id="1.20.140.10:FF:000010">
    <property type="entry name" value="Acyl-coenzyme A oxidase"/>
    <property type="match status" value="1"/>
</dbReference>
<evidence type="ECO:0000256" key="3">
    <source>
        <dbReference type="ARBA" id="ARBA00005189"/>
    </source>
</evidence>
<evidence type="ECO:0000313" key="17">
    <source>
        <dbReference type="Proteomes" id="UP000277928"/>
    </source>
</evidence>
<dbReference type="GO" id="GO:0016402">
    <property type="term" value="F:pristanoyl-CoA oxidase activity"/>
    <property type="evidence" value="ECO:0007669"/>
    <property type="project" value="TreeGrafter"/>
</dbReference>
<dbReference type="Pfam" id="PF01756">
    <property type="entry name" value="ACOX"/>
    <property type="match status" value="1"/>
</dbReference>
<evidence type="ECO:0000256" key="7">
    <source>
        <dbReference type="ARBA" id="ARBA00022832"/>
    </source>
</evidence>
<evidence type="ECO:0000256" key="11">
    <source>
        <dbReference type="PIRNR" id="PIRNR000168"/>
    </source>
</evidence>
<comment type="pathway">
    <text evidence="3">Lipid metabolism.</text>
</comment>
<keyword evidence="17" id="KW-1185">Reference proteome</keyword>
<comment type="cofactor">
    <cofactor evidence="1">
        <name>FAD</name>
        <dbReference type="ChEBI" id="CHEBI:57692"/>
    </cofactor>
</comment>
<protein>
    <recommendedName>
        <fullName evidence="11">Acyl-coenzyme A oxidase</fullName>
    </recommendedName>
</protein>
<keyword evidence="7" id="KW-0276">Fatty acid metabolism</keyword>
<keyword evidence="10" id="KW-0576">Peroxisome</keyword>
<dbReference type="Proteomes" id="UP000277928">
    <property type="component" value="Unassembled WGS sequence"/>
</dbReference>
<dbReference type="GO" id="GO:0071949">
    <property type="term" value="F:FAD binding"/>
    <property type="evidence" value="ECO:0007669"/>
    <property type="project" value="InterPro"/>
</dbReference>
<keyword evidence="9" id="KW-0443">Lipid metabolism</keyword>
<evidence type="ECO:0000259" key="14">
    <source>
        <dbReference type="Pfam" id="PF01756"/>
    </source>
</evidence>
<dbReference type="Gene3D" id="2.40.110.10">
    <property type="entry name" value="Butyryl-CoA Dehydrogenase, subunit A, domain 2"/>
    <property type="match status" value="1"/>
</dbReference>
<evidence type="ECO:0000256" key="10">
    <source>
        <dbReference type="ARBA" id="ARBA00023140"/>
    </source>
</evidence>
<feature type="binding site" evidence="13">
    <location>
        <position position="209"/>
    </location>
    <ligand>
        <name>FAD</name>
        <dbReference type="ChEBI" id="CHEBI:57692"/>
    </ligand>
</feature>
<comment type="subcellular location">
    <subcellularLocation>
        <location evidence="2">Peroxisome</location>
    </subcellularLocation>
</comment>
<name>A0A3P6U853_LITSI</name>
<keyword evidence="8" id="KW-0560">Oxidoreductase</keyword>
<dbReference type="GO" id="GO:0005504">
    <property type="term" value="F:fatty acid binding"/>
    <property type="evidence" value="ECO:0007669"/>
    <property type="project" value="TreeGrafter"/>
</dbReference>
<dbReference type="PIRSF" id="PIRSF000168">
    <property type="entry name" value="Acyl-CoA_oxidase"/>
    <property type="match status" value="1"/>
</dbReference>
<proteinExistence type="inferred from homology"/>
<evidence type="ECO:0000256" key="8">
    <source>
        <dbReference type="ARBA" id="ARBA00023002"/>
    </source>
</evidence>
<evidence type="ECO:0000313" key="16">
    <source>
        <dbReference type="EMBL" id="VDK74958.1"/>
    </source>
</evidence>
<dbReference type="InterPro" id="IPR055060">
    <property type="entry name" value="ACOX_C_alpha1"/>
</dbReference>
<dbReference type="InterPro" id="IPR012258">
    <property type="entry name" value="Acyl-CoA_oxidase"/>
</dbReference>
<evidence type="ECO:0000256" key="4">
    <source>
        <dbReference type="ARBA" id="ARBA00006288"/>
    </source>
</evidence>
<dbReference type="InterPro" id="IPR002655">
    <property type="entry name" value="Acyl-CoA_oxidase_C"/>
</dbReference>
<dbReference type="GO" id="GO:0005777">
    <property type="term" value="C:peroxisome"/>
    <property type="evidence" value="ECO:0007669"/>
    <property type="project" value="UniProtKB-SubCell"/>
</dbReference>
<feature type="active site" description="Proton acceptor" evidence="12">
    <location>
        <position position="455"/>
    </location>
</feature>
<dbReference type="Pfam" id="PF22924">
    <property type="entry name" value="ACOX_C_alpha1"/>
    <property type="match status" value="1"/>
</dbReference>
<evidence type="ECO:0000256" key="9">
    <source>
        <dbReference type="ARBA" id="ARBA00023098"/>
    </source>
</evidence>
<keyword evidence="6 11" id="KW-0274">FAD</keyword>
<dbReference type="GO" id="GO:0033540">
    <property type="term" value="P:fatty acid beta-oxidation using acyl-CoA oxidase"/>
    <property type="evidence" value="ECO:0007669"/>
    <property type="project" value="TreeGrafter"/>
</dbReference>
<dbReference type="FunFam" id="2.40.110.10:FF:000005">
    <property type="entry name" value="Acyl-coenzyme A oxidase"/>
    <property type="match status" value="1"/>
</dbReference>
<dbReference type="FunFam" id="1.20.140.10:FF:000007">
    <property type="entry name" value="Acyl-coenzyme A oxidase"/>
    <property type="match status" value="1"/>
</dbReference>
<keyword evidence="5 11" id="KW-0285">Flavoprotein</keyword>
<dbReference type="InterPro" id="IPR036250">
    <property type="entry name" value="AcylCo_DH-like_C"/>
</dbReference>
<evidence type="ECO:0000256" key="12">
    <source>
        <dbReference type="PIRSR" id="PIRSR000168-1"/>
    </source>
</evidence>
<evidence type="ECO:0000256" key="5">
    <source>
        <dbReference type="ARBA" id="ARBA00022630"/>
    </source>
</evidence>
<dbReference type="AlphaFoldDB" id="A0A3P6U853"/>
<dbReference type="InterPro" id="IPR046373">
    <property type="entry name" value="Acyl-CoA_Oxase/DH_mid-dom_sf"/>
</dbReference>
<evidence type="ECO:0000259" key="15">
    <source>
        <dbReference type="Pfam" id="PF22924"/>
    </source>
</evidence>
<dbReference type="OMA" id="SINKRFA"/>
<feature type="domain" description="Acyl-CoA oxidase C-alpha1" evidence="15">
    <location>
        <begin position="313"/>
        <end position="470"/>
    </location>
</feature>
<evidence type="ECO:0000256" key="6">
    <source>
        <dbReference type="ARBA" id="ARBA00022827"/>
    </source>
</evidence>
<dbReference type="OrthoDB" id="538336at2759"/>
<evidence type="ECO:0000256" key="1">
    <source>
        <dbReference type="ARBA" id="ARBA00001974"/>
    </source>
</evidence>
<dbReference type="STRING" id="42156.A0A3P6U853"/>
<dbReference type="PANTHER" id="PTHR10909">
    <property type="entry name" value="ELECTRON TRANSPORT OXIDOREDUCTASE"/>
    <property type="match status" value="1"/>
</dbReference>